<dbReference type="EMBL" id="WUWG01000003">
    <property type="protein sequence ID" value="MXU65827.1"/>
    <property type="molecule type" value="Genomic_DNA"/>
</dbReference>
<evidence type="ECO:0000256" key="8">
    <source>
        <dbReference type="HAMAP-Rule" id="MF_00387"/>
    </source>
</evidence>
<feature type="domain" description="UDP N-acetylglucosamine O-acyltransferase C-terminal" evidence="9">
    <location>
        <begin position="181"/>
        <end position="257"/>
    </location>
</feature>
<evidence type="ECO:0000256" key="2">
    <source>
        <dbReference type="ARBA" id="ARBA00022516"/>
    </source>
</evidence>
<dbReference type="GO" id="GO:0005737">
    <property type="term" value="C:cytoplasm"/>
    <property type="evidence" value="ECO:0007669"/>
    <property type="project" value="UniProtKB-SubCell"/>
</dbReference>
<keyword evidence="3 8" id="KW-0441">Lipid A biosynthesis</keyword>
<comment type="subunit">
    <text evidence="8">Homotrimer.</text>
</comment>
<keyword evidence="1 8" id="KW-0963">Cytoplasm</keyword>
<evidence type="ECO:0000256" key="6">
    <source>
        <dbReference type="ARBA" id="ARBA00023098"/>
    </source>
</evidence>
<keyword evidence="11" id="KW-1185">Reference proteome</keyword>
<dbReference type="InterPro" id="IPR018357">
    <property type="entry name" value="Hexapep_transf_CS"/>
</dbReference>
<dbReference type="RefSeq" id="WP_160854651.1">
    <property type="nucleotide sequence ID" value="NZ_WUWG01000003.1"/>
</dbReference>
<evidence type="ECO:0000256" key="3">
    <source>
        <dbReference type="ARBA" id="ARBA00022556"/>
    </source>
</evidence>
<keyword evidence="4 8" id="KW-0808">Transferase</keyword>
<dbReference type="GO" id="GO:0009245">
    <property type="term" value="P:lipid A biosynthetic process"/>
    <property type="evidence" value="ECO:0007669"/>
    <property type="project" value="UniProtKB-UniRule"/>
</dbReference>
<dbReference type="NCBIfam" id="TIGR01852">
    <property type="entry name" value="lipid_A_lpxA"/>
    <property type="match status" value="1"/>
</dbReference>
<dbReference type="InterPro" id="IPR010137">
    <property type="entry name" value="Lipid_A_LpxA"/>
</dbReference>
<evidence type="ECO:0000313" key="10">
    <source>
        <dbReference type="EMBL" id="MXU65827.1"/>
    </source>
</evidence>
<evidence type="ECO:0000259" key="9">
    <source>
        <dbReference type="Pfam" id="PF13720"/>
    </source>
</evidence>
<dbReference type="CDD" id="cd03351">
    <property type="entry name" value="LbH_UDP-GlcNAc_AT"/>
    <property type="match status" value="1"/>
</dbReference>
<dbReference type="PROSITE" id="PS00101">
    <property type="entry name" value="HEXAPEP_TRANSFERASES"/>
    <property type="match status" value="2"/>
</dbReference>
<organism evidence="10 11">
    <name type="scientific">Oceanomicrobium pacificus</name>
    <dbReference type="NCBI Taxonomy" id="2692916"/>
    <lineage>
        <taxon>Bacteria</taxon>
        <taxon>Pseudomonadati</taxon>
        <taxon>Pseudomonadota</taxon>
        <taxon>Alphaproteobacteria</taxon>
        <taxon>Rhodobacterales</taxon>
        <taxon>Paracoccaceae</taxon>
        <taxon>Oceanomicrobium</taxon>
    </lineage>
</organism>
<dbReference type="Proteomes" id="UP000436016">
    <property type="component" value="Unassembled WGS sequence"/>
</dbReference>
<dbReference type="SUPFAM" id="SSF51161">
    <property type="entry name" value="Trimeric LpxA-like enzymes"/>
    <property type="match status" value="1"/>
</dbReference>
<keyword evidence="2 8" id="KW-0444">Lipid biosynthesis</keyword>
<dbReference type="Gene3D" id="1.20.1180.10">
    <property type="entry name" value="Udp N-acetylglucosamine O-acyltransferase, C-terminal domain"/>
    <property type="match status" value="1"/>
</dbReference>
<proteinExistence type="inferred from homology"/>
<comment type="catalytic activity">
    <reaction evidence="8">
        <text>a (3R)-hydroxyacyl-[ACP] + UDP-N-acetyl-alpha-D-glucosamine = a UDP-3-O-[(3R)-3-hydroxyacyl]-N-acetyl-alpha-D-glucosamine + holo-[ACP]</text>
        <dbReference type="Rhea" id="RHEA:67812"/>
        <dbReference type="Rhea" id="RHEA-COMP:9685"/>
        <dbReference type="Rhea" id="RHEA-COMP:9945"/>
        <dbReference type="ChEBI" id="CHEBI:57705"/>
        <dbReference type="ChEBI" id="CHEBI:64479"/>
        <dbReference type="ChEBI" id="CHEBI:78827"/>
        <dbReference type="ChEBI" id="CHEBI:173225"/>
        <dbReference type="EC" id="2.3.1.129"/>
    </reaction>
</comment>
<comment type="pathway">
    <text evidence="8">Glycolipid biosynthesis; lipid IV(A) biosynthesis; lipid IV(A) from (3R)-3-hydroxytetradecanoyl-[acyl-carrier-protein] and UDP-N-acetyl-alpha-D-glucosamine: step 1/6.</text>
</comment>
<keyword evidence="7 8" id="KW-0012">Acyltransferase</keyword>
<dbReference type="PANTHER" id="PTHR43480:SF1">
    <property type="entry name" value="ACYL-[ACYL-CARRIER-PROTEIN]--UDP-N-ACETYLGLUCOSAMINE O-ACYLTRANSFERASE, MITOCHONDRIAL-RELATED"/>
    <property type="match status" value="1"/>
</dbReference>
<dbReference type="HAMAP" id="MF_00387">
    <property type="entry name" value="LpxA"/>
    <property type="match status" value="1"/>
</dbReference>
<evidence type="ECO:0000256" key="1">
    <source>
        <dbReference type="ARBA" id="ARBA00022490"/>
    </source>
</evidence>
<keyword evidence="5 8" id="KW-0677">Repeat</keyword>
<evidence type="ECO:0000313" key="11">
    <source>
        <dbReference type="Proteomes" id="UP000436016"/>
    </source>
</evidence>
<dbReference type="InterPro" id="IPR011004">
    <property type="entry name" value="Trimer_LpxA-like_sf"/>
</dbReference>
<dbReference type="EC" id="2.3.1.129" evidence="8"/>
<comment type="subcellular location">
    <subcellularLocation>
        <location evidence="8">Cytoplasm</location>
    </subcellularLocation>
</comment>
<dbReference type="Gene3D" id="2.160.10.10">
    <property type="entry name" value="Hexapeptide repeat proteins"/>
    <property type="match status" value="1"/>
</dbReference>
<comment type="function">
    <text evidence="8">Involved in the biosynthesis of lipid A, a phosphorylated glycolipid that anchors the lipopolysaccharide to the outer membrane of the cell.</text>
</comment>
<protein>
    <recommendedName>
        <fullName evidence="8">Acyl-[acyl-carrier-protein]--UDP-N-acetylglucosamine O-acyltransferase</fullName>
        <shortName evidence="8">UDP-N-acetylglucosamine acyltransferase</shortName>
        <ecNumber evidence="8">2.3.1.129</ecNumber>
    </recommendedName>
</protein>
<gene>
    <name evidence="8 10" type="primary">lpxA</name>
    <name evidence="10" type="ORF">GSH16_10230</name>
</gene>
<accession>A0A6B0TMS4</accession>
<dbReference type="UniPathway" id="UPA00359">
    <property type="reaction ID" value="UER00477"/>
</dbReference>
<evidence type="ECO:0000256" key="5">
    <source>
        <dbReference type="ARBA" id="ARBA00022737"/>
    </source>
</evidence>
<dbReference type="InterPro" id="IPR029098">
    <property type="entry name" value="Acetyltransf_C"/>
</dbReference>
<dbReference type="Pfam" id="PF13720">
    <property type="entry name" value="Acetyltransf_11"/>
    <property type="match status" value="1"/>
</dbReference>
<evidence type="ECO:0000256" key="4">
    <source>
        <dbReference type="ARBA" id="ARBA00022679"/>
    </source>
</evidence>
<sequence length="266" mass="28020">MSIDQTAQIHPTAIVEEGARIGAGVVIGPYCHVGPQVVLADGVELISHVVVAGDTSVGEKTRIWPFASIGHQPQDLKFRGEKTRLEIGARNMIREHVTMNPGTEGGGGLTRVGDDSLYMMGVHVGHDCMLGNRLVVANHTSVSGHVTVEDDVIIGGQAGVHQFCRIGRGAMVGGKTGLVADLIPFGMATGNRGALAGLNLVGLKRKGAPKDQINGLRAAYSEIFSGEGTVQDRARKVAEARADNPLVVEVTQFILSDTARHLTVPD</sequence>
<dbReference type="AlphaFoldDB" id="A0A6B0TMS4"/>
<dbReference type="PANTHER" id="PTHR43480">
    <property type="entry name" value="ACYL-[ACYL-CARRIER-PROTEIN]--UDP-N-ACETYLGLUCOSAMINE O-ACYLTRANSFERASE"/>
    <property type="match status" value="1"/>
</dbReference>
<comment type="caution">
    <text evidence="10">The sequence shown here is derived from an EMBL/GenBank/DDBJ whole genome shotgun (WGS) entry which is preliminary data.</text>
</comment>
<name>A0A6B0TMS4_9RHOB</name>
<comment type="similarity">
    <text evidence="8">Belongs to the transferase hexapeptide repeat family. LpxA subfamily.</text>
</comment>
<dbReference type="InterPro" id="IPR037157">
    <property type="entry name" value="Acetyltransf_C_sf"/>
</dbReference>
<dbReference type="GO" id="GO:0016020">
    <property type="term" value="C:membrane"/>
    <property type="evidence" value="ECO:0007669"/>
    <property type="project" value="GOC"/>
</dbReference>
<evidence type="ECO:0000256" key="7">
    <source>
        <dbReference type="ARBA" id="ARBA00023315"/>
    </source>
</evidence>
<dbReference type="GO" id="GO:0008780">
    <property type="term" value="F:acyl-[acyl-carrier-protein]-UDP-N-acetylglucosamine O-acyltransferase activity"/>
    <property type="evidence" value="ECO:0007669"/>
    <property type="project" value="UniProtKB-UniRule"/>
</dbReference>
<dbReference type="NCBIfam" id="NF003657">
    <property type="entry name" value="PRK05289.1"/>
    <property type="match status" value="1"/>
</dbReference>
<reference evidence="10 11" key="1">
    <citation type="submission" date="2019-12" db="EMBL/GenBank/DDBJ databases">
        <title>Strain KN286 was isolated from seawater, which was collected from Caroline Seamount in the tropical western Pacific.</title>
        <authorList>
            <person name="Wang Q."/>
        </authorList>
    </citation>
    <scope>NUCLEOTIDE SEQUENCE [LARGE SCALE GENOMIC DNA]</scope>
    <source>
        <strain evidence="10 11">KN286</strain>
    </source>
</reference>
<dbReference type="PIRSF" id="PIRSF000456">
    <property type="entry name" value="UDP-GlcNAc_acltr"/>
    <property type="match status" value="1"/>
</dbReference>
<keyword evidence="6 8" id="KW-0443">Lipid metabolism</keyword>